<evidence type="ECO:0000313" key="5">
    <source>
        <dbReference type="EMBL" id="SER47071.1"/>
    </source>
</evidence>
<dbReference type="AlphaFoldDB" id="A0A1H9PFS9"/>
<dbReference type="Proteomes" id="UP000198885">
    <property type="component" value="Unassembled WGS sequence"/>
</dbReference>
<evidence type="ECO:0000256" key="2">
    <source>
        <dbReference type="ARBA" id="ARBA00022741"/>
    </source>
</evidence>
<protein>
    <submittedName>
        <fullName evidence="5">Putative thiamine transport system ATP-binding protein</fullName>
    </submittedName>
</protein>
<dbReference type="PANTHER" id="PTHR42781">
    <property type="entry name" value="SPERMIDINE/PUTRESCINE IMPORT ATP-BINDING PROTEIN POTA"/>
    <property type="match status" value="1"/>
</dbReference>
<dbReference type="GO" id="GO:0016887">
    <property type="term" value="F:ATP hydrolysis activity"/>
    <property type="evidence" value="ECO:0007669"/>
    <property type="project" value="InterPro"/>
</dbReference>
<dbReference type="PANTHER" id="PTHR42781:SF4">
    <property type="entry name" value="SPERMIDINE_PUTRESCINE IMPORT ATP-BINDING PROTEIN POTA"/>
    <property type="match status" value="1"/>
</dbReference>
<gene>
    <name evidence="5" type="ORF">SAMN04490244_101163</name>
</gene>
<evidence type="ECO:0000256" key="1">
    <source>
        <dbReference type="ARBA" id="ARBA00022448"/>
    </source>
</evidence>
<dbReference type="InterPro" id="IPR050093">
    <property type="entry name" value="ABC_SmlMolc_Importer"/>
</dbReference>
<keyword evidence="1" id="KW-0813">Transport</keyword>
<dbReference type="InterPro" id="IPR003593">
    <property type="entry name" value="AAA+_ATPase"/>
</dbReference>
<dbReference type="SMART" id="SM00382">
    <property type="entry name" value="AAA"/>
    <property type="match status" value="1"/>
</dbReference>
<dbReference type="GO" id="GO:0005524">
    <property type="term" value="F:ATP binding"/>
    <property type="evidence" value="ECO:0007669"/>
    <property type="project" value="UniProtKB-KW"/>
</dbReference>
<feature type="domain" description="ABC transporter" evidence="4">
    <location>
        <begin position="2"/>
        <end position="209"/>
    </location>
</feature>
<dbReference type="PROSITE" id="PS50893">
    <property type="entry name" value="ABC_TRANSPORTER_2"/>
    <property type="match status" value="1"/>
</dbReference>
<accession>A0A1H9PFS9</accession>
<proteinExistence type="predicted"/>
<organism evidence="5 6">
    <name type="scientific">Tranquillimonas rosea</name>
    <dbReference type="NCBI Taxonomy" id="641238"/>
    <lineage>
        <taxon>Bacteria</taxon>
        <taxon>Pseudomonadati</taxon>
        <taxon>Pseudomonadota</taxon>
        <taxon>Alphaproteobacteria</taxon>
        <taxon>Rhodobacterales</taxon>
        <taxon>Roseobacteraceae</taxon>
        <taxon>Tranquillimonas</taxon>
    </lineage>
</organism>
<sequence length="212" mass="22749">MADGLQLDRVCIERDGTRLIEIDRTVAPGEVLTVMGPSGVGKSTLLAFITGTLPAGFSGHGTVRLDGTDITRLPPDRRRVGILFQDDLLFPHLSVGANLAFGLSENVSRAKRREKVQHALDEIGLPSFFDRDPATLSGGQKARVALMRMLLADPRALLLDEAFSGLDAALRAQMRDLVFARATDRRLPVLMVTHDAEDARAAGGAVIELGAA</sequence>
<keyword evidence="6" id="KW-1185">Reference proteome</keyword>
<name>A0A1H9PFS9_9RHOB</name>
<dbReference type="Gene3D" id="3.40.50.300">
    <property type="entry name" value="P-loop containing nucleotide triphosphate hydrolases"/>
    <property type="match status" value="1"/>
</dbReference>
<reference evidence="5 6" key="1">
    <citation type="submission" date="2016-10" db="EMBL/GenBank/DDBJ databases">
        <authorList>
            <person name="de Groot N.N."/>
        </authorList>
    </citation>
    <scope>NUCLEOTIDE SEQUENCE [LARGE SCALE GENOMIC DNA]</scope>
    <source>
        <strain evidence="5 6">DSM 23042</strain>
    </source>
</reference>
<dbReference type="InterPro" id="IPR003439">
    <property type="entry name" value="ABC_transporter-like_ATP-bd"/>
</dbReference>
<keyword evidence="2" id="KW-0547">Nucleotide-binding</keyword>
<dbReference type="Pfam" id="PF00005">
    <property type="entry name" value="ABC_tran"/>
    <property type="match status" value="1"/>
</dbReference>
<dbReference type="InterPro" id="IPR027417">
    <property type="entry name" value="P-loop_NTPase"/>
</dbReference>
<evidence type="ECO:0000256" key="3">
    <source>
        <dbReference type="ARBA" id="ARBA00022840"/>
    </source>
</evidence>
<dbReference type="STRING" id="641238.SAMN04490244_101163"/>
<dbReference type="OrthoDB" id="9802264at2"/>
<evidence type="ECO:0000259" key="4">
    <source>
        <dbReference type="PROSITE" id="PS50893"/>
    </source>
</evidence>
<evidence type="ECO:0000313" key="6">
    <source>
        <dbReference type="Proteomes" id="UP000198885"/>
    </source>
</evidence>
<keyword evidence="3 5" id="KW-0067">ATP-binding</keyword>
<dbReference type="RefSeq" id="WP_092686966.1">
    <property type="nucleotide sequence ID" value="NZ_FOGU01000001.1"/>
</dbReference>
<dbReference type="SUPFAM" id="SSF52540">
    <property type="entry name" value="P-loop containing nucleoside triphosphate hydrolases"/>
    <property type="match status" value="1"/>
</dbReference>
<dbReference type="EMBL" id="FOGU01000001">
    <property type="protein sequence ID" value="SER47071.1"/>
    <property type="molecule type" value="Genomic_DNA"/>
</dbReference>